<evidence type="ECO:0000259" key="2">
    <source>
        <dbReference type="Pfam" id="PF03787"/>
    </source>
</evidence>
<organism evidence="3 4">
    <name type="scientific">Candidatus Entotheonella gemina</name>
    <dbReference type="NCBI Taxonomy" id="1429439"/>
    <lineage>
        <taxon>Bacteria</taxon>
        <taxon>Pseudomonadati</taxon>
        <taxon>Nitrospinota/Tectimicrobiota group</taxon>
        <taxon>Candidatus Tectimicrobiota</taxon>
        <taxon>Candidatus Entotheonellia</taxon>
        <taxon>Candidatus Entotheonellales</taxon>
        <taxon>Candidatus Entotheonellaceae</taxon>
        <taxon>Candidatus Entotheonella</taxon>
    </lineage>
</organism>
<dbReference type="InterPro" id="IPR005537">
    <property type="entry name" value="RAMP_III_fam"/>
</dbReference>
<dbReference type="Pfam" id="PF03787">
    <property type="entry name" value="RAMPs"/>
    <property type="match status" value="1"/>
</dbReference>
<proteinExistence type="predicted"/>
<dbReference type="HOGENOM" id="CLU_1168979_0_0_7"/>
<dbReference type="EMBL" id="AZHX01000747">
    <property type="protein sequence ID" value="ETX06259.1"/>
    <property type="molecule type" value="Genomic_DNA"/>
</dbReference>
<keyword evidence="1" id="KW-0051">Antiviral defense</keyword>
<sequence>MAAYTFTIELTSDAEPGTGLGTNVIDDLSPRDHWHRPVIRASHVKGLMRDALREIIGSLGWDEAIEQRVFGKGDNRGPGIESAVRLKDAGSRGEPVTSLVTRTAVDRQFGVAYDKSLRTTEAIPIGTVFEGEVHCAADPDSAEDLAWPCCRLPPSGPAAAGAVVPVWPRLMGNTAVPARCCGSSMASVRAGNALRRQMRRSPHPAKPRPRHPWYCAWCSGPTRPFAARKFPISPMSM</sequence>
<protein>
    <recommendedName>
        <fullName evidence="2">CRISPR type III-associated protein domain-containing protein</fullName>
    </recommendedName>
</protein>
<reference evidence="3 4" key="1">
    <citation type="journal article" date="2014" name="Nature">
        <title>An environmental bacterial taxon with a large and distinct metabolic repertoire.</title>
        <authorList>
            <person name="Wilson M.C."/>
            <person name="Mori T."/>
            <person name="Ruckert C."/>
            <person name="Uria A.R."/>
            <person name="Helf M.J."/>
            <person name="Takada K."/>
            <person name="Gernert C."/>
            <person name="Steffens U.A."/>
            <person name="Heycke N."/>
            <person name="Schmitt S."/>
            <person name="Rinke C."/>
            <person name="Helfrich E.J."/>
            <person name="Brachmann A.O."/>
            <person name="Gurgui C."/>
            <person name="Wakimoto T."/>
            <person name="Kracht M."/>
            <person name="Crusemann M."/>
            <person name="Hentschel U."/>
            <person name="Abe I."/>
            <person name="Matsunaga S."/>
            <person name="Kalinowski J."/>
            <person name="Takeyama H."/>
            <person name="Piel J."/>
        </authorList>
    </citation>
    <scope>NUCLEOTIDE SEQUENCE [LARGE SCALE GENOMIC DNA]</scope>
    <source>
        <strain evidence="4">TSY2</strain>
    </source>
</reference>
<accession>W4M7C8</accession>
<keyword evidence="4" id="KW-1185">Reference proteome</keyword>
<evidence type="ECO:0000313" key="3">
    <source>
        <dbReference type="EMBL" id="ETX06259.1"/>
    </source>
</evidence>
<evidence type="ECO:0000256" key="1">
    <source>
        <dbReference type="ARBA" id="ARBA00023118"/>
    </source>
</evidence>
<dbReference type="AlphaFoldDB" id="W4M7C8"/>
<dbReference type="Proteomes" id="UP000019140">
    <property type="component" value="Unassembled WGS sequence"/>
</dbReference>
<evidence type="ECO:0000313" key="4">
    <source>
        <dbReference type="Proteomes" id="UP000019140"/>
    </source>
</evidence>
<dbReference type="GO" id="GO:0051607">
    <property type="term" value="P:defense response to virus"/>
    <property type="evidence" value="ECO:0007669"/>
    <property type="project" value="UniProtKB-KW"/>
</dbReference>
<comment type="caution">
    <text evidence="3">The sequence shown here is derived from an EMBL/GenBank/DDBJ whole genome shotgun (WGS) entry which is preliminary data.</text>
</comment>
<name>W4M7C8_9BACT</name>
<feature type="domain" description="CRISPR type III-associated protein" evidence="2">
    <location>
        <begin position="17"/>
        <end position="126"/>
    </location>
</feature>
<dbReference type="CDD" id="cd09726">
    <property type="entry name" value="RAMP_I_III"/>
    <property type="match status" value="1"/>
</dbReference>
<gene>
    <name evidence="3" type="ORF">ETSY2_18240</name>
</gene>